<sequence>MALVVSEPTPTDEVLDFLLAAPTPEAVIALRPSPAAQARLRYLLDGQRNAGLNDAERSELESYLHLEHFVRRLKIRAREKVAAASGLTQRG</sequence>
<reference evidence="1 2" key="1">
    <citation type="submission" date="2018-12" db="EMBL/GenBank/DDBJ databases">
        <title>Genome Sequence of Candidatus Viridilinea halotolerans isolated from saline sulfide-rich spring.</title>
        <authorList>
            <person name="Grouzdev D.S."/>
            <person name="Burganskaya E.I."/>
            <person name="Krutkina M.S."/>
            <person name="Sukhacheva M.V."/>
            <person name="Gorlenko V.M."/>
        </authorList>
    </citation>
    <scope>NUCLEOTIDE SEQUENCE [LARGE SCALE GENOMIC DNA]</scope>
    <source>
        <strain evidence="1">Chok-6</strain>
    </source>
</reference>
<evidence type="ECO:0000313" key="1">
    <source>
        <dbReference type="EMBL" id="RRR70950.1"/>
    </source>
</evidence>
<dbReference type="AlphaFoldDB" id="A0A426TYQ2"/>
<proteinExistence type="predicted"/>
<accession>A0A426TYQ2</accession>
<protein>
    <submittedName>
        <fullName evidence="1">Uncharacterized protein</fullName>
    </submittedName>
</protein>
<gene>
    <name evidence="1" type="ORF">EI684_12325</name>
</gene>
<comment type="caution">
    <text evidence="1">The sequence shown here is derived from an EMBL/GenBank/DDBJ whole genome shotgun (WGS) entry which is preliminary data.</text>
</comment>
<dbReference type="Proteomes" id="UP000280307">
    <property type="component" value="Unassembled WGS sequence"/>
</dbReference>
<evidence type="ECO:0000313" key="2">
    <source>
        <dbReference type="Proteomes" id="UP000280307"/>
    </source>
</evidence>
<organism evidence="1 2">
    <name type="scientific">Candidatus Viridilinea halotolerans</name>
    <dbReference type="NCBI Taxonomy" id="2491704"/>
    <lineage>
        <taxon>Bacteria</taxon>
        <taxon>Bacillati</taxon>
        <taxon>Chloroflexota</taxon>
        <taxon>Chloroflexia</taxon>
        <taxon>Chloroflexales</taxon>
        <taxon>Chloroflexineae</taxon>
        <taxon>Oscillochloridaceae</taxon>
        <taxon>Candidatus Viridilinea</taxon>
    </lineage>
</organism>
<dbReference type="EMBL" id="RSAS01000482">
    <property type="protein sequence ID" value="RRR70950.1"/>
    <property type="molecule type" value="Genomic_DNA"/>
</dbReference>
<name>A0A426TYQ2_9CHLR</name>